<evidence type="ECO:0000313" key="3">
    <source>
        <dbReference type="Proteomes" id="UP000752297"/>
    </source>
</evidence>
<keyword evidence="1" id="KW-1133">Transmembrane helix</keyword>
<feature type="transmembrane region" description="Helical" evidence="1">
    <location>
        <begin position="255"/>
        <end position="272"/>
    </location>
</feature>
<feature type="transmembrane region" description="Helical" evidence="1">
    <location>
        <begin position="379"/>
        <end position="397"/>
    </location>
</feature>
<feature type="transmembrane region" description="Helical" evidence="1">
    <location>
        <begin position="403"/>
        <end position="420"/>
    </location>
</feature>
<comment type="caution">
    <text evidence="2">The sequence shown here is derived from an EMBL/GenBank/DDBJ whole genome shotgun (WGS) entry which is preliminary data.</text>
</comment>
<gene>
    <name evidence="2" type="ORF">KUG47_09140</name>
</gene>
<keyword evidence="1" id="KW-0812">Transmembrane</keyword>
<protein>
    <submittedName>
        <fullName evidence="2">Uncharacterized protein</fullName>
    </submittedName>
</protein>
<dbReference type="AlphaFoldDB" id="A0A949PM81"/>
<reference evidence="2 3" key="1">
    <citation type="submission" date="2021-06" db="EMBL/GenBank/DDBJ databases">
        <title>Falsochrobactrum tianjin sp.nov., a new petroleum-degrading bacteria isolated from oily soils.</title>
        <authorList>
            <person name="Chen G."/>
            <person name="Chen H."/>
            <person name="Tian J."/>
            <person name="Qing J."/>
            <person name="Zhong L."/>
            <person name="Ma W."/>
            <person name="Song Y."/>
            <person name="Cui X."/>
            <person name="Yan B."/>
        </authorList>
    </citation>
    <scope>NUCLEOTIDE SEQUENCE [LARGE SCALE GENOMIC DNA]</scope>
    <source>
        <strain evidence="2 3">TDYN1</strain>
    </source>
</reference>
<keyword evidence="3" id="KW-1185">Reference proteome</keyword>
<keyword evidence="1" id="KW-0472">Membrane</keyword>
<feature type="transmembrane region" description="Helical" evidence="1">
    <location>
        <begin position="293"/>
        <end position="313"/>
    </location>
</feature>
<dbReference type="RefSeq" id="WP_217677649.1">
    <property type="nucleotide sequence ID" value="NZ_JAHRVA010000003.1"/>
</dbReference>
<organism evidence="2 3">
    <name type="scientific">Falsochrobactrum tianjinense</name>
    <dbReference type="NCBI Taxonomy" id="2706015"/>
    <lineage>
        <taxon>Bacteria</taxon>
        <taxon>Pseudomonadati</taxon>
        <taxon>Pseudomonadota</taxon>
        <taxon>Alphaproteobacteria</taxon>
        <taxon>Hyphomicrobiales</taxon>
        <taxon>Brucellaceae</taxon>
        <taxon>Falsochrobactrum</taxon>
    </lineage>
</organism>
<evidence type="ECO:0000256" key="1">
    <source>
        <dbReference type="SAM" id="Phobius"/>
    </source>
</evidence>
<feature type="transmembrane region" description="Helical" evidence="1">
    <location>
        <begin position="319"/>
        <end position="339"/>
    </location>
</feature>
<feature type="transmembrane region" description="Helical" evidence="1">
    <location>
        <begin position="85"/>
        <end position="106"/>
    </location>
</feature>
<feature type="transmembrane region" description="Helical" evidence="1">
    <location>
        <begin position="182"/>
        <end position="206"/>
    </location>
</feature>
<feature type="transmembrane region" description="Helical" evidence="1">
    <location>
        <begin position="227"/>
        <end position="249"/>
    </location>
</feature>
<proteinExistence type="predicted"/>
<dbReference type="Proteomes" id="UP000752297">
    <property type="component" value="Unassembled WGS sequence"/>
</dbReference>
<accession>A0A949PM81</accession>
<feature type="transmembrane region" description="Helical" evidence="1">
    <location>
        <begin position="146"/>
        <end position="170"/>
    </location>
</feature>
<feature type="transmembrane region" description="Helical" evidence="1">
    <location>
        <begin position="12"/>
        <end position="34"/>
    </location>
</feature>
<dbReference type="EMBL" id="JAHRVA010000003">
    <property type="protein sequence ID" value="MBV2143663.1"/>
    <property type="molecule type" value="Genomic_DNA"/>
</dbReference>
<feature type="transmembrane region" description="Helical" evidence="1">
    <location>
        <begin position="112"/>
        <end position="134"/>
    </location>
</feature>
<name>A0A949PM81_9HYPH</name>
<evidence type="ECO:0000313" key="2">
    <source>
        <dbReference type="EMBL" id="MBV2143663.1"/>
    </source>
</evidence>
<sequence length="455" mass="49055">MFGATLSRWTLSYFAASLLFLLMGTGLMAWGFGYPFAEIRAAETLIVVHVVAIGWLVLLMCGALLQFVPVLITKPLRGSSAALPALLLLLAGLVGLLCGFAGLAGLVPAPLWLLPLSAFLLIAGFVIIALMLGMTTWSARPLALPARFVSIGLACLIGAAALGGLFTLGFSGMAEEAAWLEIAASGVSVHAALGLGGWMSFTAMGVSYRLLTMFMLSPDTQKPTTHLVWWTGVAAFLLLVVALVFVAFGHGQMELWLLIALLPGVASIGLYTHDVHRIYRQRKRKAIELNSKASIPAFAALFLSLLLAILMPWTGATDAMVSAFVYLVAFGWLTGLGLAQLYKIVPFLTWLECYGPVMGRMQTPHVQDFVDEVRARRWFVVYYCGVTFATLALLANYPAAFRLASAVNLVAIMALIVQFIRARRLMDVPDGARLPDAVSVPYLIYAATPAPRRSK</sequence>
<feature type="transmembrane region" description="Helical" evidence="1">
    <location>
        <begin position="46"/>
        <end position="73"/>
    </location>
</feature>